<dbReference type="PRINTS" id="PR00385">
    <property type="entry name" value="P450"/>
</dbReference>
<keyword evidence="4 8" id="KW-0479">Metal-binding</keyword>
<dbReference type="InterPro" id="IPR001128">
    <property type="entry name" value="Cyt_P450"/>
</dbReference>
<evidence type="ECO:0000256" key="2">
    <source>
        <dbReference type="ARBA" id="ARBA00010617"/>
    </source>
</evidence>
<organism evidence="10 11">
    <name type="scientific">Tetranychus urticae</name>
    <name type="common">Two-spotted spider mite</name>
    <dbReference type="NCBI Taxonomy" id="32264"/>
    <lineage>
        <taxon>Eukaryota</taxon>
        <taxon>Metazoa</taxon>
        <taxon>Ecdysozoa</taxon>
        <taxon>Arthropoda</taxon>
        <taxon>Chelicerata</taxon>
        <taxon>Arachnida</taxon>
        <taxon>Acari</taxon>
        <taxon>Acariformes</taxon>
        <taxon>Trombidiformes</taxon>
        <taxon>Prostigmata</taxon>
        <taxon>Eleutherengona</taxon>
        <taxon>Raphignathae</taxon>
        <taxon>Tetranychoidea</taxon>
        <taxon>Tetranychidae</taxon>
        <taxon>Tetranychus</taxon>
    </lineage>
</organism>
<dbReference type="InterPro" id="IPR036396">
    <property type="entry name" value="Cyt_P450_sf"/>
</dbReference>
<dbReference type="Pfam" id="PF00067">
    <property type="entry name" value="p450"/>
    <property type="match status" value="1"/>
</dbReference>
<evidence type="ECO:0000256" key="1">
    <source>
        <dbReference type="ARBA" id="ARBA00001971"/>
    </source>
</evidence>
<comment type="cofactor">
    <cofactor evidence="1 8">
        <name>heme</name>
        <dbReference type="ChEBI" id="CHEBI:30413"/>
    </cofactor>
</comment>
<dbReference type="HOGENOM" id="CLU_001570_5_1_1"/>
<reference evidence="10" key="2">
    <citation type="submission" date="2015-06" db="UniProtKB">
        <authorList>
            <consortium name="EnsemblMetazoa"/>
        </authorList>
    </citation>
    <scope>IDENTIFICATION</scope>
</reference>
<name>T1K5K5_TETUR</name>
<feature type="binding site" description="axial binding residue" evidence="8">
    <location>
        <position position="479"/>
    </location>
    <ligand>
        <name>heme</name>
        <dbReference type="ChEBI" id="CHEBI:30413"/>
    </ligand>
    <ligandPart>
        <name>Fe</name>
        <dbReference type="ChEBI" id="CHEBI:18248"/>
    </ligandPart>
</feature>
<dbReference type="GO" id="GO:0016705">
    <property type="term" value="F:oxidoreductase activity, acting on paired donors, with incorporation or reduction of molecular oxygen"/>
    <property type="evidence" value="ECO:0007669"/>
    <property type="project" value="InterPro"/>
</dbReference>
<evidence type="ECO:0008006" key="12">
    <source>
        <dbReference type="Google" id="ProtNLM"/>
    </source>
</evidence>
<evidence type="ECO:0000313" key="10">
    <source>
        <dbReference type="EnsemblMetazoa" id="tetur05g06580.1"/>
    </source>
</evidence>
<protein>
    <recommendedName>
        <fullName evidence="12">Cytochrome P450</fullName>
    </recommendedName>
</protein>
<keyword evidence="11" id="KW-1185">Reference proteome</keyword>
<keyword evidence="3 8" id="KW-0349">Heme</keyword>
<dbReference type="EMBL" id="CAEY01001589">
    <property type="status" value="NOT_ANNOTATED_CDS"/>
    <property type="molecule type" value="Genomic_DNA"/>
</dbReference>
<dbReference type="PANTHER" id="PTHR24291:SF50">
    <property type="entry name" value="BIFUNCTIONAL ALBAFLAVENONE MONOOXYGENASE_TERPENE SYNTHASE"/>
    <property type="match status" value="1"/>
</dbReference>
<evidence type="ECO:0000256" key="3">
    <source>
        <dbReference type="ARBA" id="ARBA00022617"/>
    </source>
</evidence>
<sequence>MALASEMTPTGRLSNQLKFWIELVIKFTMAFYSGLFSVGSLKLLLFSIVSYFIYIHLLKPALHYIYIVIHYHGFHYQPKSFLLGHLRQIWPNFPFYIDRKTLEASIYKQLHTIVGPDPSRSISVFWVSLFPLVFASGYEIVEEILNKKPLKKPMIYRFLGLGDGLISSPPAIWKVRRKLIEPFFTTRKMRDHAKNMYQEMESFGKQLDGEVGKPIDLIHHIHTSILNIILKSSAGIPLDDCMEDKKKIVELVATGERNAVQRLINPFYQFDWIFNLSTFSKAYYKAIENFEEMAYNIFRKRKQLLQSLPSNQPENQDFLFLIEGKVDDQGLLDEIYTLIAAGNETIELALRWNLFNLGNHLDVQEKLYQEIVQFFPDDKPIDDMDKLKECVYLDQCVKESLRMNPPVWGFARVLEEDIMVKDKRLIKGSVVSVLVEATHHDPKVYPNPKKYDPDRWSPENASKIPKAAFIPFGYGPRSCIGYRYAMIELKIFTIQIIRKFSLRSTRPHGSIPQKAEITLKPVEPLEIIMKPRNNN</sequence>
<dbReference type="Gene3D" id="1.10.630.10">
    <property type="entry name" value="Cytochrome P450"/>
    <property type="match status" value="1"/>
</dbReference>
<keyword evidence="5 9" id="KW-0560">Oxidoreductase</keyword>
<dbReference type="PRINTS" id="PR00463">
    <property type="entry name" value="EP450I"/>
</dbReference>
<dbReference type="AlphaFoldDB" id="T1K5K5"/>
<dbReference type="GO" id="GO:0005506">
    <property type="term" value="F:iron ion binding"/>
    <property type="evidence" value="ECO:0007669"/>
    <property type="project" value="InterPro"/>
</dbReference>
<dbReference type="InterPro" id="IPR050196">
    <property type="entry name" value="Cytochrome_P450_Monoox"/>
</dbReference>
<dbReference type="GO" id="GO:0004497">
    <property type="term" value="F:monooxygenase activity"/>
    <property type="evidence" value="ECO:0007669"/>
    <property type="project" value="UniProtKB-KW"/>
</dbReference>
<dbReference type="PROSITE" id="PS00086">
    <property type="entry name" value="CYTOCHROME_P450"/>
    <property type="match status" value="1"/>
</dbReference>
<keyword evidence="7 9" id="KW-0503">Monooxygenase</keyword>
<evidence type="ECO:0000256" key="5">
    <source>
        <dbReference type="ARBA" id="ARBA00023002"/>
    </source>
</evidence>
<dbReference type="InterPro" id="IPR017972">
    <property type="entry name" value="Cyt_P450_CS"/>
</dbReference>
<dbReference type="eggNOG" id="KOG0157">
    <property type="taxonomic scope" value="Eukaryota"/>
</dbReference>
<evidence type="ECO:0000256" key="7">
    <source>
        <dbReference type="ARBA" id="ARBA00023033"/>
    </source>
</evidence>
<comment type="similarity">
    <text evidence="2 9">Belongs to the cytochrome P450 family.</text>
</comment>
<keyword evidence="6 8" id="KW-0408">Iron</keyword>
<evidence type="ECO:0000256" key="8">
    <source>
        <dbReference type="PIRSR" id="PIRSR602401-1"/>
    </source>
</evidence>
<dbReference type="Proteomes" id="UP000015104">
    <property type="component" value="Unassembled WGS sequence"/>
</dbReference>
<evidence type="ECO:0000256" key="4">
    <source>
        <dbReference type="ARBA" id="ARBA00022723"/>
    </source>
</evidence>
<accession>T1K5K5</accession>
<proteinExistence type="inferred from homology"/>
<evidence type="ECO:0000256" key="6">
    <source>
        <dbReference type="ARBA" id="ARBA00023004"/>
    </source>
</evidence>
<evidence type="ECO:0000313" key="11">
    <source>
        <dbReference type="Proteomes" id="UP000015104"/>
    </source>
</evidence>
<evidence type="ECO:0000256" key="9">
    <source>
        <dbReference type="RuleBase" id="RU000461"/>
    </source>
</evidence>
<dbReference type="PANTHER" id="PTHR24291">
    <property type="entry name" value="CYTOCHROME P450 FAMILY 4"/>
    <property type="match status" value="1"/>
</dbReference>
<dbReference type="SUPFAM" id="SSF48264">
    <property type="entry name" value="Cytochrome P450"/>
    <property type="match status" value="1"/>
</dbReference>
<reference evidence="11" key="1">
    <citation type="submission" date="2011-08" db="EMBL/GenBank/DDBJ databases">
        <authorList>
            <person name="Rombauts S."/>
        </authorList>
    </citation>
    <scope>NUCLEOTIDE SEQUENCE</scope>
    <source>
        <strain evidence="11">London</strain>
    </source>
</reference>
<dbReference type="InterPro" id="IPR002401">
    <property type="entry name" value="Cyt_P450_E_grp-I"/>
</dbReference>
<dbReference type="GO" id="GO:0020037">
    <property type="term" value="F:heme binding"/>
    <property type="evidence" value="ECO:0007669"/>
    <property type="project" value="InterPro"/>
</dbReference>
<dbReference type="EnsemblMetazoa" id="tetur05g06580.1">
    <property type="protein sequence ID" value="tetur05g06580.1"/>
    <property type="gene ID" value="tetur05g06580"/>
</dbReference>